<name>A0A761SAL4_SALER</name>
<sequence length="175" mass="19672">MDGINMLEKKLIKIFCIFTISVLLTACVNNSAKERWRNFDDQTINYNIGSDDAGLVFYRTRIGKLHTNTAINVLINGEYQTSLQEGGSSQIVVCAQPQRLKVFISGRDNSYINKLSFGDFYNPPAGKVSYFRVILNNSGRAELTPVDKKTAETELKNIKRQSNVLSRVDKHVSCS</sequence>
<dbReference type="EMBL" id="DAAVIB010000017">
    <property type="protein sequence ID" value="HAF4888633.1"/>
    <property type="molecule type" value="Genomic_DNA"/>
</dbReference>
<accession>A0A761SAL4</accession>
<gene>
    <name evidence="1" type="ORF">G8O03_004063</name>
    <name evidence="2" type="ORF">G8X54_004565</name>
</gene>
<organism evidence="2">
    <name type="scientific">Salmonella enterica</name>
    <name type="common">Salmonella choleraesuis</name>
    <dbReference type="NCBI Taxonomy" id="28901"/>
    <lineage>
        <taxon>Bacteria</taxon>
        <taxon>Pseudomonadati</taxon>
        <taxon>Pseudomonadota</taxon>
        <taxon>Gammaproteobacteria</taxon>
        <taxon>Enterobacterales</taxon>
        <taxon>Enterobacteriaceae</taxon>
        <taxon>Salmonella</taxon>
    </lineage>
</organism>
<dbReference type="EMBL" id="DAAXZP010000028">
    <property type="protein sequence ID" value="HAG3255232.1"/>
    <property type="molecule type" value="Genomic_DNA"/>
</dbReference>
<reference evidence="2" key="1">
    <citation type="journal article" date="2018" name="Genome Biol.">
        <title>SKESA: strategic k-mer extension for scrupulous assemblies.</title>
        <authorList>
            <person name="Souvorov A."/>
            <person name="Agarwala R."/>
            <person name="Lipman D.J."/>
        </authorList>
    </citation>
    <scope>NUCLEOTIDE SEQUENCE</scope>
    <source>
        <strain evidence="1">MA.CK_97/00002355</strain>
        <strain evidence="2">MA.CK_97/00006015</strain>
    </source>
</reference>
<protein>
    <submittedName>
        <fullName evidence="2">Uncharacterized protein</fullName>
    </submittedName>
</protein>
<dbReference type="AlphaFoldDB" id="A0A761SAL4"/>
<proteinExistence type="predicted"/>
<comment type="caution">
    <text evidence="2">The sequence shown here is derived from an EMBL/GenBank/DDBJ whole genome shotgun (WGS) entry which is preliminary data.</text>
</comment>
<evidence type="ECO:0000313" key="1">
    <source>
        <dbReference type="EMBL" id="HAF4888633.1"/>
    </source>
</evidence>
<evidence type="ECO:0000313" key="2">
    <source>
        <dbReference type="EMBL" id="HAG3255232.1"/>
    </source>
</evidence>
<reference evidence="2" key="2">
    <citation type="submission" date="2020-02" db="EMBL/GenBank/DDBJ databases">
        <authorList>
            <consortium name="NCBI Pathogen Detection Project"/>
        </authorList>
    </citation>
    <scope>NUCLEOTIDE SEQUENCE</scope>
    <source>
        <strain evidence="1">MA.CK_97/00002355</strain>
        <strain evidence="2">MA.CK_97/00006015</strain>
    </source>
</reference>